<dbReference type="RefSeq" id="WP_012176350.1">
    <property type="nucleotide sequence ID" value="NC_009943.1"/>
</dbReference>
<evidence type="ECO:0000313" key="2">
    <source>
        <dbReference type="EMBL" id="ABW68739.1"/>
    </source>
</evidence>
<evidence type="ECO:0000256" key="1">
    <source>
        <dbReference type="SAM" id="Phobius"/>
    </source>
</evidence>
<protein>
    <submittedName>
        <fullName evidence="2">Uncharacterized protein</fullName>
    </submittedName>
</protein>
<keyword evidence="1" id="KW-0472">Membrane</keyword>
<organism evidence="2 3">
    <name type="scientific">Desulfosudis oleivorans (strain DSM 6200 / JCM 39069 / Hxd3)</name>
    <name type="common">Desulfococcus oleovorans</name>
    <dbReference type="NCBI Taxonomy" id="96561"/>
    <lineage>
        <taxon>Bacteria</taxon>
        <taxon>Pseudomonadati</taxon>
        <taxon>Thermodesulfobacteriota</taxon>
        <taxon>Desulfobacteria</taxon>
        <taxon>Desulfobacterales</taxon>
        <taxon>Desulfosudaceae</taxon>
        <taxon>Desulfosudis</taxon>
    </lineage>
</organism>
<gene>
    <name evidence="2" type="ordered locus">Dole_2936</name>
</gene>
<dbReference type="HOGENOM" id="CLU_340891_0_0_7"/>
<proteinExistence type="predicted"/>
<keyword evidence="1" id="KW-0812">Transmembrane</keyword>
<dbReference type="eggNOG" id="ENOG502ZY3U">
    <property type="taxonomic scope" value="Bacteria"/>
</dbReference>
<dbReference type="STRING" id="96561.Dole_2936"/>
<keyword evidence="3" id="KW-1185">Reference proteome</keyword>
<keyword evidence="1" id="KW-1133">Transmembrane helix</keyword>
<dbReference type="KEGG" id="dol:Dole_2936"/>
<reference evidence="2 3" key="1">
    <citation type="submission" date="2007-10" db="EMBL/GenBank/DDBJ databases">
        <title>Complete sequence of Desulfococcus oleovorans Hxd3.</title>
        <authorList>
            <consortium name="US DOE Joint Genome Institute"/>
            <person name="Copeland A."/>
            <person name="Lucas S."/>
            <person name="Lapidus A."/>
            <person name="Barry K."/>
            <person name="Glavina del Rio T."/>
            <person name="Dalin E."/>
            <person name="Tice H."/>
            <person name="Pitluck S."/>
            <person name="Kiss H."/>
            <person name="Brettin T."/>
            <person name="Bruce D."/>
            <person name="Detter J.C."/>
            <person name="Han C."/>
            <person name="Schmutz J."/>
            <person name="Larimer F."/>
            <person name="Land M."/>
            <person name="Hauser L."/>
            <person name="Kyrpides N."/>
            <person name="Kim E."/>
            <person name="Wawrik B."/>
            <person name="Richardson P."/>
        </authorList>
    </citation>
    <scope>NUCLEOTIDE SEQUENCE [LARGE SCALE GENOMIC DNA]</scope>
    <source>
        <strain evidence="3">DSM 6200 / JCM 39069 / Hxd3</strain>
    </source>
</reference>
<accession>A8ZYL4</accession>
<dbReference type="AlphaFoldDB" id="A8ZYL4"/>
<evidence type="ECO:0000313" key="3">
    <source>
        <dbReference type="Proteomes" id="UP000008561"/>
    </source>
</evidence>
<dbReference type="Proteomes" id="UP000008561">
    <property type="component" value="Chromosome"/>
</dbReference>
<sequence>MTQNNVCIGMFCDNTENLISENFAGRTTSSFTKFPFPERVEHFKLPGNDKDFLCKQCASTYAIQCKVHGCVTCGQTQKWPPICSACQREFQSISEGTLIGSFTWIVPLTRIELCDKKPLQEGFLARSQDGILHVFHKKTRLEYFLEQDVHRDVESVQGAIGFTVKYKNAIRCIIGLDDPNILYRCYGLWQDCWKPSLGRSLGLNRDAAYIWLVTLDHETVVGEGSPAPSRKIPLAFVYIDKEADVIRTFPPVSLPELKYKTFITEENTTGRHRLILGFNVNGIPHKLTLISVYPLQSYPIDSPSIQSATPNESILTTMRQVNAREIGETGDVPYLLTAKYNNTIQTQRLPDGPTQEFSHGFEYNNRFLLISKNGEALNTSGSQYFMKKAGIAQPTVFNVSADNVLAFLFDLEKSEAAHTLWIGSESLSIDKGEVIPLESISRISGEAAHNGLYRLRMDLPGSDGPEPLVLIGPEAYVIECKRILDTRQIKARFKTMKSLDLYREYHQLKKYNQLAILFGDIVLLDQELNDEPPVETLHKKLSNMSVEAFYENKPLQQQTIQKILLFSMFLPEFKKKFEYFSSMYPYLVYENEANFLKTSFGADVAQRILPGERQKIVQTNRQSVRQVQSHIQRSLAEIERAIAPVEELFIREELRKTWLSRIGRHLPVAGQFLLAGGSLLAGGPVGMLAGILAIRAMGDTLNHIQMDKESAGRIKIAAEKIFPWWRVFKDTLTVSIYETSEFIDQENRRCLLRDTKILQALPDSRREKAQQQRDEQLQNGIVAEKENRYVKILKESDVRFEQIEADLRSTVDNTMQENVKGFIATIPYFTKT</sequence>
<name>A8ZYL4_DESOH</name>
<feature type="transmembrane region" description="Helical" evidence="1">
    <location>
        <begin position="672"/>
        <end position="694"/>
    </location>
</feature>
<dbReference type="EMBL" id="CP000859">
    <property type="protein sequence ID" value="ABW68739.1"/>
    <property type="molecule type" value="Genomic_DNA"/>
</dbReference>